<dbReference type="PANTHER" id="PTHR46470">
    <property type="entry name" value="N-ACYLNEURAMINATE-9-PHOSPHATASE"/>
    <property type="match status" value="1"/>
</dbReference>
<evidence type="ECO:0000256" key="2">
    <source>
        <dbReference type="ARBA" id="ARBA00022801"/>
    </source>
</evidence>
<organism evidence="4 5">
    <name type="scientific">Zobellella iuensis</name>
    <dbReference type="NCBI Taxonomy" id="2803811"/>
    <lineage>
        <taxon>Bacteria</taxon>
        <taxon>Pseudomonadati</taxon>
        <taxon>Pseudomonadota</taxon>
        <taxon>Gammaproteobacteria</taxon>
        <taxon>Aeromonadales</taxon>
        <taxon>Aeromonadaceae</taxon>
        <taxon>Zobellella</taxon>
    </lineage>
</organism>
<dbReference type="NCBIfam" id="TIGR01509">
    <property type="entry name" value="HAD-SF-IA-v3"/>
    <property type="match status" value="1"/>
</dbReference>
<dbReference type="RefSeq" id="WP_202081646.1">
    <property type="nucleotide sequence ID" value="NZ_JAERTZ010000001.1"/>
</dbReference>
<dbReference type="Gene3D" id="1.20.120.1600">
    <property type="match status" value="1"/>
</dbReference>
<evidence type="ECO:0000256" key="3">
    <source>
        <dbReference type="ARBA" id="ARBA00022842"/>
    </source>
</evidence>
<gene>
    <name evidence="4" type="ORF">JKV55_00135</name>
</gene>
<dbReference type="GO" id="GO:0016787">
    <property type="term" value="F:hydrolase activity"/>
    <property type="evidence" value="ECO:0007669"/>
    <property type="project" value="UniProtKB-KW"/>
</dbReference>
<evidence type="ECO:0000256" key="1">
    <source>
        <dbReference type="ARBA" id="ARBA00001946"/>
    </source>
</evidence>
<keyword evidence="3" id="KW-0460">Magnesium</keyword>
<evidence type="ECO:0000313" key="4">
    <source>
        <dbReference type="EMBL" id="MBL1375742.1"/>
    </source>
</evidence>
<dbReference type="Gene3D" id="3.40.50.1000">
    <property type="entry name" value="HAD superfamily/HAD-like"/>
    <property type="match status" value="1"/>
</dbReference>
<name>A0ABS1QMC0_9GAMM</name>
<dbReference type="SFLD" id="SFLDS00003">
    <property type="entry name" value="Haloacid_Dehalogenase"/>
    <property type="match status" value="1"/>
</dbReference>
<dbReference type="Pfam" id="PF00702">
    <property type="entry name" value="Hydrolase"/>
    <property type="match status" value="1"/>
</dbReference>
<proteinExistence type="predicted"/>
<keyword evidence="5" id="KW-1185">Reference proteome</keyword>
<protein>
    <submittedName>
        <fullName evidence="4">HAD-IA family hydrolase</fullName>
    </submittedName>
</protein>
<comment type="cofactor">
    <cofactor evidence="1">
        <name>Mg(2+)</name>
        <dbReference type="ChEBI" id="CHEBI:18420"/>
    </cofactor>
</comment>
<keyword evidence="2 4" id="KW-0378">Hydrolase</keyword>
<dbReference type="Proteomes" id="UP000638570">
    <property type="component" value="Unassembled WGS sequence"/>
</dbReference>
<evidence type="ECO:0000313" key="5">
    <source>
        <dbReference type="Proteomes" id="UP000638570"/>
    </source>
</evidence>
<dbReference type="NCBIfam" id="TIGR01549">
    <property type="entry name" value="HAD-SF-IA-v1"/>
    <property type="match status" value="1"/>
</dbReference>
<dbReference type="InterPro" id="IPR036412">
    <property type="entry name" value="HAD-like_sf"/>
</dbReference>
<dbReference type="EMBL" id="JAERTZ010000001">
    <property type="protein sequence ID" value="MBL1375742.1"/>
    <property type="molecule type" value="Genomic_DNA"/>
</dbReference>
<dbReference type="SUPFAM" id="SSF56784">
    <property type="entry name" value="HAD-like"/>
    <property type="match status" value="1"/>
</dbReference>
<sequence>MRFYKRLGPVKVLSFDLDDTLYDNVPVMAAAEAWLLNALKQDHPESTLLGKEQLAALKRQLLQEQPELAHDVSACRRAVLTEGLRRQGVAEARAGLLAEQYYQGFLAERGKIRVPEVTHRVLSTLGRRHRLAVITNGNLPLERTELAPYFEVVLRAGPDGRMKPAPDLFLTLAERLGVAPSEILHIGDHINTDVAGAVRSGCQAVWLNDNGRSEADLHCLPQVALERLEQLLELL</sequence>
<reference evidence="5" key="1">
    <citation type="submission" date="2021-01" db="EMBL/GenBank/DDBJ databases">
        <title>Genome public.</title>
        <authorList>
            <person name="Liu C."/>
            <person name="Sun Q."/>
        </authorList>
    </citation>
    <scope>NUCLEOTIDE SEQUENCE [LARGE SCALE GENOMIC DNA]</scope>
    <source>
        <strain evidence="5">CGMCC 1.18722</strain>
    </source>
</reference>
<accession>A0ABS1QMC0</accession>
<dbReference type="InterPro" id="IPR006439">
    <property type="entry name" value="HAD-SF_hydro_IA"/>
</dbReference>
<dbReference type="PANTHER" id="PTHR46470:SF4">
    <property type="entry name" value="5-AMINO-6-(5-PHOSPHO-D-RIBITYLAMINO)URACIL PHOSPHATASE YIGB"/>
    <property type="match status" value="1"/>
</dbReference>
<dbReference type="InterPro" id="IPR051400">
    <property type="entry name" value="HAD-like_hydrolase"/>
</dbReference>
<dbReference type="SFLD" id="SFLDG01129">
    <property type="entry name" value="C1.5:_HAD__Beta-PGM__Phosphata"/>
    <property type="match status" value="1"/>
</dbReference>
<dbReference type="InterPro" id="IPR023214">
    <property type="entry name" value="HAD_sf"/>
</dbReference>
<comment type="caution">
    <text evidence="4">The sequence shown here is derived from an EMBL/GenBank/DDBJ whole genome shotgun (WGS) entry which is preliminary data.</text>
</comment>